<organism evidence="1 2">
    <name type="scientific">Liquidambar formosana</name>
    <name type="common">Formosan gum</name>
    <dbReference type="NCBI Taxonomy" id="63359"/>
    <lineage>
        <taxon>Eukaryota</taxon>
        <taxon>Viridiplantae</taxon>
        <taxon>Streptophyta</taxon>
        <taxon>Embryophyta</taxon>
        <taxon>Tracheophyta</taxon>
        <taxon>Spermatophyta</taxon>
        <taxon>Magnoliopsida</taxon>
        <taxon>eudicotyledons</taxon>
        <taxon>Gunneridae</taxon>
        <taxon>Pentapetalae</taxon>
        <taxon>Saxifragales</taxon>
        <taxon>Altingiaceae</taxon>
        <taxon>Liquidambar</taxon>
    </lineage>
</organism>
<proteinExistence type="predicted"/>
<dbReference type="SUPFAM" id="SSF48264">
    <property type="entry name" value="Cytochrome P450"/>
    <property type="match status" value="1"/>
</dbReference>
<evidence type="ECO:0008006" key="3">
    <source>
        <dbReference type="Google" id="ProtNLM"/>
    </source>
</evidence>
<evidence type="ECO:0000313" key="2">
    <source>
        <dbReference type="Proteomes" id="UP001415857"/>
    </source>
</evidence>
<reference evidence="1 2" key="1">
    <citation type="journal article" date="2024" name="Plant J.">
        <title>Genome sequences and population genomics reveal climatic adaptation and genomic divergence between two closely related sweetgum species.</title>
        <authorList>
            <person name="Xu W.Q."/>
            <person name="Ren C.Q."/>
            <person name="Zhang X.Y."/>
            <person name="Comes H.P."/>
            <person name="Liu X.H."/>
            <person name="Li Y.G."/>
            <person name="Kettle C.J."/>
            <person name="Jalonen R."/>
            <person name="Gaisberger H."/>
            <person name="Ma Y.Z."/>
            <person name="Qiu Y.X."/>
        </authorList>
    </citation>
    <scope>NUCLEOTIDE SEQUENCE [LARGE SCALE GENOMIC DNA]</scope>
    <source>
        <strain evidence="1">Hangzhou</strain>
    </source>
</reference>
<name>A0AAP0RRM4_LIQFO</name>
<evidence type="ECO:0000313" key="1">
    <source>
        <dbReference type="EMBL" id="KAK9282838.1"/>
    </source>
</evidence>
<dbReference type="InterPro" id="IPR001128">
    <property type="entry name" value="Cyt_P450"/>
</dbReference>
<dbReference type="InterPro" id="IPR036396">
    <property type="entry name" value="Cyt_P450_sf"/>
</dbReference>
<keyword evidence="2" id="KW-1185">Reference proteome</keyword>
<comment type="caution">
    <text evidence="1">The sequence shown here is derived from an EMBL/GenBank/DDBJ whole genome shotgun (WGS) entry which is preliminary data.</text>
</comment>
<accession>A0AAP0RRM4</accession>
<dbReference type="AlphaFoldDB" id="A0AAP0RRM4"/>
<dbReference type="EMBL" id="JBBPBK010000006">
    <property type="protein sequence ID" value="KAK9282838.1"/>
    <property type="molecule type" value="Genomic_DNA"/>
</dbReference>
<dbReference type="Proteomes" id="UP001415857">
    <property type="component" value="Unassembled WGS sequence"/>
</dbReference>
<dbReference type="GO" id="GO:0004497">
    <property type="term" value="F:monooxygenase activity"/>
    <property type="evidence" value="ECO:0007669"/>
    <property type="project" value="InterPro"/>
</dbReference>
<dbReference type="GO" id="GO:0020037">
    <property type="term" value="F:heme binding"/>
    <property type="evidence" value="ECO:0007669"/>
    <property type="project" value="InterPro"/>
</dbReference>
<dbReference type="Pfam" id="PF00067">
    <property type="entry name" value="p450"/>
    <property type="match status" value="1"/>
</dbReference>
<dbReference type="GO" id="GO:0005506">
    <property type="term" value="F:iron ion binding"/>
    <property type="evidence" value="ECO:0007669"/>
    <property type="project" value="InterPro"/>
</dbReference>
<protein>
    <recommendedName>
        <fullName evidence="3">Cytochrome P450</fullName>
    </recommendedName>
</protein>
<sequence length="125" mass="13951">MGDSSGFFQALSTAKHCRPEAGHVRCSDLIRRRKKQIEEGKLGSHVDIISSLLLLRYENGEALKEESIIDNVITVIMASHDTTTILLSLLIRHLARDANISEKVLQGKERLTNDISQPDLMILTT</sequence>
<dbReference type="Gene3D" id="1.10.630.10">
    <property type="entry name" value="Cytochrome P450"/>
    <property type="match status" value="1"/>
</dbReference>
<dbReference type="GO" id="GO:0016705">
    <property type="term" value="F:oxidoreductase activity, acting on paired donors, with incorporation or reduction of molecular oxygen"/>
    <property type="evidence" value="ECO:0007669"/>
    <property type="project" value="InterPro"/>
</dbReference>
<gene>
    <name evidence="1" type="ORF">L1049_011061</name>
</gene>